<dbReference type="InterPro" id="IPR001054">
    <property type="entry name" value="A/G_cyclase"/>
</dbReference>
<dbReference type="GO" id="GO:0006171">
    <property type="term" value="P:cAMP biosynthetic process"/>
    <property type="evidence" value="ECO:0007669"/>
    <property type="project" value="TreeGrafter"/>
</dbReference>
<dbReference type="CDD" id="cd07302">
    <property type="entry name" value="CHD"/>
    <property type="match status" value="1"/>
</dbReference>
<dbReference type="Gene3D" id="3.40.50.10070">
    <property type="entry name" value="TolB, N-terminal domain"/>
    <property type="match status" value="1"/>
</dbReference>
<comment type="caution">
    <text evidence="2">The sequence shown here is derived from an EMBL/GenBank/DDBJ whole genome shotgun (WGS) entry which is preliminary data.</text>
</comment>
<dbReference type="InterPro" id="IPR029787">
    <property type="entry name" value="Nucleotide_cyclase"/>
</dbReference>
<dbReference type="GO" id="GO:0035556">
    <property type="term" value="P:intracellular signal transduction"/>
    <property type="evidence" value="ECO:0007669"/>
    <property type="project" value="InterPro"/>
</dbReference>
<dbReference type="GO" id="GO:0004016">
    <property type="term" value="F:adenylate cyclase activity"/>
    <property type="evidence" value="ECO:0007669"/>
    <property type="project" value="UniProtKB-ARBA"/>
</dbReference>
<evidence type="ECO:0000313" key="2">
    <source>
        <dbReference type="EMBL" id="NGP88843.1"/>
    </source>
</evidence>
<keyword evidence="3" id="KW-1185">Reference proteome</keyword>
<dbReference type="SUPFAM" id="SSF48452">
    <property type="entry name" value="TPR-like"/>
    <property type="match status" value="1"/>
</dbReference>
<sequence length="662" mass="75009">MGSDKVRQLAAVIFTDIVGYTALMQEDEKKASQQLDRHRNTLEKRAQEFEGKVLHYFGDGALTIFSSVCNAVQCSIGIQNDLKSPRLPLRIGIHVGDIAYNDNEVFGDAVNIASRLESLSSAGGIIISEKVKEEIKNHPEIKTKALGSYRLKNVRQPLSIYAVSNSGIEVPTLREVEKKTGRLSNKIAVLPFVNMSSEGEFDHFSDGLTEEIINGLTQMDTLDVISRTSAFAYKGRNEDIRQIGDQLSVSHVLEGSVRKYKDRVRVTAQLIETDEGFHLWSETYDGHLDNIFEIQDMISNEILEKFDPELVEEKQNTVKTSTLPVDQDAFKTYLEGTFHEQKFTLPGIEKAIELFKKAIDQDPHLEESYIELALCYCYLGIMGQSPAQRAFEKAEQYIEKLCEVNSENKQQYAVTAFIELFLNYNFTGANRSFAKSLENIENNSRTYYLYAIFLNVMGKPELAIKWMELALQCKPSSLMYNVGLGRTFYFARKYEQAIEQFDYTLELDASFLSAIDGKGWAYMAMGKEEEAHNTFDIYQNLVSQEQENIPQLVYVAAKKGMDEIATHFLDLLQLGGTGGRYTITSVDVAQIYVGLEKFDEAFFHLQRAVDDKIGKSLFINTDPIWDPLKSDPRFKELINSIGLTTSIRALEWPDYGIMKTSD</sequence>
<feature type="domain" description="Guanylate cyclase" evidence="1">
    <location>
        <begin position="11"/>
        <end position="117"/>
    </location>
</feature>
<dbReference type="Proteomes" id="UP000479132">
    <property type="component" value="Unassembled WGS sequence"/>
</dbReference>
<dbReference type="AlphaFoldDB" id="A0A6M1T8B1"/>
<organism evidence="2 3">
    <name type="scientific">Fodinibius halophilus</name>
    <dbReference type="NCBI Taxonomy" id="1736908"/>
    <lineage>
        <taxon>Bacteria</taxon>
        <taxon>Pseudomonadati</taxon>
        <taxon>Balneolota</taxon>
        <taxon>Balneolia</taxon>
        <taxon>Balneolales</taxon>
        <taxon>Balneolaceae</taxon>
        <taxon>Fodinibius</taxon>
    </lineage>
</organism>
<dbReference type="SUPFAM" id="SSF55073">
    <property type="entry name" value="Nucleotide cyclase"/>
    <property type="match status" value="1"/>
</dbReference>
<evidence type="ECO:0000259" key="1">
    <source>
        <dbReference type="PROSITE" id="PS50125"/>
    </source>
</evidence>
<name>A0A6M1T8B1_9BACT</name>
<protein>
    <recommendedName>
        <fullName evidence="1">Guanylate cyclase domain-containing protein</fullName>
    </recommendedName>
</protein>
<dbReference type="RefSeq" id="WP_165268971.1">
    <property type="nucleotide sequence ID" value="NZ_JAALLS010000012.1"/>
</dbReference>
<dbReference type="Gene3D" id="3.30.70.1230">
    <property type="entry name" value="Nucleotide cyclase"/>
    <property type="match status" value="1"/>
</dbReference>
<accession>A0A6M1T8B1</accession>
<dbReference type="EMBL" id="JAALLS010000012">
    <property type="protein sequence ID" value="NGP88843.1"/>
    <property type="molecule type" value="Genomic_DNA"/>
</dbReference>
<dbReference type="InterPro" id="IPR011990">
    <property type="entry name" value="TPR-like_helical_dom_sf"/>
</dbReference>
<dbReference type="InterPro" id="IPR050697">
    <property type="entry name" value="Adenylyl/Guanylyl_Cyclase_3/4"/>
</dbReference>
<evidence type="ECO:0000313" key="3">
    <source>
        <dbReference type="Proteomes" id="UP000479132"/>
    </source>
</evidence>
<gene>
    <name evidence="2" type="ORF">G3569_10780</name>
</gene>
<dbReference type="PANTHER" id="PTHR43081:SF19">
    <property type="entry name" value="PH-SENSITIVE ADENYLATE CYCLASE RV1264"/>
    <property type="match status" value="1"/>
</dbReference>
<reference evidence="2 3" key="1">
    <citation type="submission" date="2020-02" db="EMBL/GenBank/DDBJ databases">
        <title>Aliifodinibius halophilus 2W32, complete genome.</title>
        <authorList>
            <person name="Li Y."/>
            <person name="Wu S."/>
        </authorList>
    </citation>
    <scope>NUCLEOTIDE SEQUENCE [LARGE SCALE GENOMIC DNA]</scope>
    <source>
        <strain evidence="2 3">2W32</strain>
    </source>
</reference>
<dbReference type="Pfam" id="PF00211">
    <property type="entry name" value="Guanylate_cyc"/>
    <property type="match status" value="1"/>
</dbReference>
<proteinExistence type="predicted"/>
<dbReference type="PANTHER" id="PTHR43081">
    <property type="entry name" value="ADENYLATE CYCLASE, TERMINAL-DIFFERENTIATION SPECIFIC-RELATED"/>
    <property type="match status" value="1"/>
</dbReference>
<dbReference type="Gene3D" id="1.25.40.10">
    <property type="entry name" value="Tetratricopeptide repeat domain"/>
    <property type="match status" value="1"/>
</dbReference>
<dbReference type="PROSITE" id="PS50125">
    <property type="entry name" value="GUANYLATE_CYCLASE_2"/>
    <property type="match status" value="1"/>
</dbReference>